<evidence type="ECO:0000256" key="1">
    <source>
        <dbReference type="ARBA" id="ARBA00010688"/>
    </source>
</evidence>
<dbReference type="InterPro" id="IPR002173">
    <property type="entry name" value="Carboh/pur_kinase_PfkB_CS"/>
</dbReference>
<dbReference type="PRINTS" id="PR00990">
    <property type="entry name" value="RIBOKINASE"/>
</dbReference>
<reference evidence="7" key="1">
    <citation type="journal article" date="2019" name="Int. J. Syst. Evol. Microbiol.">
        <title>The Global Catalogue of Microorganisms (GCM) 10K type strain sequencing project: providing services to taxonomists for standard genome sequencing and annotation.</title>
        <authorList>
            <consortium name="The Broad Institute Genomics Platform"/>
            <consortium name="The Broad Institute Genome Sequencing Center for Infectious Disease"/>
            <person name="Wu L."/>
            <person name="Ma J."/>
        </authorList>
    </citation>
    <scope>NUCLEOTIDE SEQUENCE [LARGE SCALE GENOMIC DNA]</scope>
    <source>
        <strain evidence="7">JCM 14917</strain>
    </source>
</reference>
<proteinExistence type="inferred from homology"/>
<dbReference type="InterPro" id="IPR011611">
    <property type="entry name" value="PfkB_dom"/>
</dbReference>
<dbReference type="PROSITE" id="PS00584">
    <property type="entry name" value="PFKB_KINASES_2"/>
    <property type="match status" value="1"/>
</dbReference>
<evidence type="ECO:0000313" key="7">
    <source>
        <dbReference type="Proteomes" id="UP001500974"/>
    </source>
</evidence>
<evidence type="ECO:0000259" key="5">
    <source>
        <dbReference type="Pfam" id="PF00294"/>
    </source>
</evidence>
<dbReference type="SUPFAM" id="SSF53613">
    <property type="entry name" value="Ribokinase-like"/>
    <property type="match status" value="1"/>
</dbReference>
<evidence type="ECO:0000256" key="4">
    <source>
        <dbReference type="RuleBase" id="RU003704"/>
    </source>
</evidence>
<dbReference type="PANTHER" id="PTHR10584:SF166">
    <property type="entry name" value="RIBOKINASE"/>
    <property type="match status" value="1"/>
</dbReference>
<evidence type="ECO:0000256" key="2">
    <source>
        <dbReference type="ARBA" id="ARBA00022679"/>
    </source>
</evidence>
<dbReference type="RefSeq" id="WP_346028163.1">
    <property type="nucleotide sequence ID" value="NZ_BAAAON010000002.1"/>
</dbReference>
<dbReference type="EMBL" id="BAAAON010000002">
    <property type="protein sequence ID" value="GAA2175558.1"/>
    <property type="molecule type" value="Genomic_DNA"/>
</dbReference>
<dbReference type="InterPro" id="IPR029056">
    <property type="entry name" value="Ribokinase-like"/>
</dbReference>
<feature type="domain" description="Carbohydrate kinase PfkB" evidence="5">
    <location>
        <begin position="1"/>
        <end position="290"/>
    </location>
</feature>
<gene>
    <name evidence="6" type="ORF">GCM10009784_18400</name>
</gene>
<dbReference type="GO" id="GO:0016301">
    <property type="term" value="F:kinase activity"/>
    <property type="evidence" value="ECO:0007669"/>
    <property type="project" value="UniProtKB-KW"/>
</dbReference>
<dbReference type="Pfam" id="PF00294">
    <property type="entry name" value="PfkB"/>
    <property type="match status" value="1"/>
</dbReference>
<accession>A0ABP5MQ04</accession>
<organism evidence="6 7">
    <name type="scientific">Arthrobacter parietis</name>
    <dbReference type="NCBI Taxonomy" id="271434"/>
    <lineage>
        <taxon>Bacteria</taxon>
        <taxon>Bacillati</taxon>
        <taxon>Actinomycetota</taxon>
        <taxon>Actinomycetes</taxon>
        <taxon>Micrococcales</taxon>
        <taxon>Micrococcaceae</taxon>
        <taxon>Arthrobacter</taxon>
    </lineage>
</organism>
<dbReference type="InterPro" id="IPR002139">
    <property type="entry name" value="Ribo/fructo_kinase"/>
</dbReference>
<sequence length="310" mass="31841">MPSVVVVGQVARDLVLRIEGMPAEGRSVPVQERSELLGGKGANQAVACRQLKAEVELVGVVGDDEPGRTVTGQAAADGIGVGGVIRRKGAPTALLVDIVESGGVRRLFEDVDERVLLTAEDLRASKEVLGAADAVLVQLQQPAQAVSMALDVAASGGAMVVTDGAPPDRETRELVLRCAAVVRADAEETEALLGWKPRDLAHTIKAAQSLVEAGPRIAALACPTGGNVVAWAEGLVVLPLLDEDPVDPTGAGDAFVAALAISLLQDDDPRSAAWLAAAASAEVVGKSGGRPQLNLGELRAAARRARDVHG</sequence>
<dbReference type="PANTHER" id="PTHR10584">
    <property type="entry name" value="SUGAR KINASE"/>
    <property type="match status" value="1"/>
</dbReference>
<keyword evidence="3 4" id="KW-0418">Kinase</keyword>
<comment type="similarity">
    <text evidence="1 4">Belongs to the carbohydrate kinase PfkB family.</text>
</comment>
<comment type="caution">
    <text evidence="6">The sequence shown here is derived from an EMBL/GenBank/DDBJ whole genome shotgun (WGS) entry which is preliminary data.</text>
</comment>
<evidence type="ECO:0000256" key="3">
    <source>
        <dbReference type="ARBA" id="ARBA00022777"/>
    </source>
</evidence>
<evidence type="ECO:0000313" key="6">
    <source>
        <dbReference type="EMBL" id="GAA2175558.1"/>
    </source>
</evidence>
<dbReference type="Gene3D" id="3.40.1190.20">
    <property type="match status" value="1"/>
</dbReference>
<name>A0ABP5MQ04_9MICC</name>
<keyword evidence="7" id="KW-1185">Reference proteome</keyword>
<dbReference type="Proteomes" id="UP001500974">
    <property type="component" value="Unassembled WGS sequence"/>
</dbReference>
<keyword evidence="2 4" id="KW-0808">Transferase</keyword>
<protein>
    <submittedName>
        <fullName evidence="6">PfkB family carbohydrate kinase</fullName>
    </submittedName>
</protein>